<dbReference type="EMBL" id="SPSF01000060">
    <property type="protein sequence ID" value="MPQ64933.1"/>
    <property type="molecule type" value="Genomic_DNA"/>
</dbReference>
<protein>
    <submittedName>
        <fullName evidence="2">Uncharacterized protein</fullName>
    </submittedName>
</protein>
<dbReference type="Proteomes" id="UP000342249">
    <property type="component" value="Unassembled WGS sequence"/>
</dbReference>
<dbReference type="RefSeq" id="WP_152754072.1">
    <property type="nucleotide sequence ID" value="NZ_SPSE01000052.1"/>
</dbReference>
<organism evidence="2 3">
    <name type="scientific">Clostridium estertheticum</name>
    <dbReference type="NCBI Taxonomy" id="238834"/>
    <lineage>
        <taxon>Bacteria</taxon>
        <taxon>Bacillati</taxon>
        <taxon>Bacillota</taxon>
        <taxon>Clostridia</taxon>
        <taxon>Eubacteriales</taxon>
        <taxon>Clostridiaceae</taxon>
        <taxon>Clostridium</taxon>
    </lineage>
</organism>
<feature type="transmembrane region" description="Helical" evidence="1">
    <location>
        <begin position="33"/>
        <end position="53"/>
    </location>
</feature>
<gene>
    <name evidence="2" type="ORF">E4V82_23000</name>
</gene>
<keyword evidence="1" id="KW-0472">Membrane</keyword>
<dbReference type="AlphaFoldDB" id="A0A5N7J899"/>
<evidence type="ECO:0000256" key="1">
    <source>
        <dbReference type="SAM" id="Phobius"/>
    </source>
</evidence>
<reference evidence="2 3" key="1">
    <citation type="journal article" date="2019" name="Lett. Appl. Microbiol.">
        <title>A case of 'blown pack' spoilage of vacuum-packaged pork likely associated with Clostridium estertheticum in Canada.</title>
        <authorList>
            <person name="Zhang P."/>
            <person name="Ward P."/>
            <person name="McMullen L.M."/>
            <person name="Yang X."/>
        </authorList>
    </citation>
    <scope>NUCLEOTIDE SEQUENCE [LARGE SCALE GENOMIC DNA]</scope>
    <source>
        <strain evidence="2 3">MA19</strain>
    </source>
</reference>
<sequence>MNLSQLKMLLFANIIIVIILMTALSLVLNDKAFYVITAASVLAEISVLVSICFKAKSNN</sequence>
<proteinExistence type="predicted"/>
<evidence type="ECO:0000313" key="2">
    <source>
        <dbReference type="EMBL" id="MPQ64933.1"/>
    </source>
</evidence>
<keyword evidence="1" id="KW-1133">Transmembrane helix</keyword>
<name>A0A5N7J899_9CLOT</name>
<evidence type="ECO:0000313" key="3">
    <source>
        <dbReference type="Proteomes" id="UP000342249"/>
    </source>
</evidence>
<comment type="caution">
    <text evidence="2">The sequence shown here is derived from an EMBL/GenBank/DDBJ whole genome shotgun (WGS) entry which is preliminary data.</text>
</comment>
<feature type="transmembrane region" description="Helical" evidence="1">
    <location>
        <begin position="9"/>
        <end position="27"/>
    </location>
</feature>
<accession>A0A5N7J899</accession>
<keyword evidence="1" id="KW-0812">Transmembrane</keyword>